<dbReference type="EMBL" id="JAPFFF010000008">
    <property type="protein sequence ID" value="KAK8884293.1"/>
    <property type="molecule type" value="Genomic_DNA"/>
</dbReference>
<reference evidence="1 2" key="1">
    <citation type="submission" date="2024-04" db="EMBL/GenBank/DDBJ databases">
        <title>Tritrichomonas musculus Genome.</title>
        <authorList>
            <person name="Alves-Ferreira E."/>
            <person name="Grigg M."/>
            <person name="Lorenzi H."/>
            <person name="Galac M."/>
        </authorList>
    </citation>
    <scope>NUCLEOTIDE SEQUENCE [LARGE SCALE GENOMIC DNA]</scope>
    <source>
        <strain evidence="1 2">EAF2021</strain>
    </source>
</reference>
<sequence length="188" mass="21077">MRSRRYKILSYRRGSGRLKYNNENIAFNLSFSKFDTNDYQVSLVESAAIAGVRKVVHMKLDLLFDAPAQAYAAVVYLPEGFKIDAQHLTIPSSVSEFKGSEPQPTFNIRTNCYQPSQNIMWFGSIRSDSGRCTINIPLSKNLNGGDQIILLVKPVGFNGDYHYDSKIITAGQSNITLTGVFTYAIAYR</sequence>
<dbReference type="Proteomes" id="UP001470230">
    <property type="component" value="Unassembled WGS sequence"/>
</dbReference>
<evidence type="ECO:0000313" key="1">
    <source>
        <dbReference type="EMBL" id="KAK8884293.1"/>
    </source>
</evidence>
<protein>
    <submittedName>
        <fullName evidence="1">Uncharacterized protein</fullName>
    </submittedName>
</protein>
<name>A0ABR2K082_9EUKA</name>
<organism evidence="1 2">
    <name type="scientific">Tritrichomonas musculus</name>
    <dbReference type="NCBI Taxonomy" id="1915356"/>
    <lineage>
        <taxon>Eukaryota</taxon>
        <taxon>Metamonada</taxon>
        <taxon>Parabasalia</taxon>
        <taxon>Tritrichomonadida</taxon>
        <taxon>Tritrichomonadidae</taxon>
        <taxon>Tritrichomonas</taxon>
    </lineage>
</organism>
<keyword evidence="2" id="KW-1185">Reference proteome</keyword>
<gene>
    <name evidence="1" type="ORF">M9Y10_043401</name>
</gene>
<comment type="caution">
    <text evidence="1">The sequence shown here is derived from an EMBL/GenBank/DDBJ whole genome shotgun (WGS) entry which is preliminary data.</text>
</comment>
<evidence type="ECO:0000313" key="2">
    <source>
        <dbReference type="Proteomes" id="UP001470230"/>
    </source>
</evidence>
<accession>A0ABR2K082</accession>
<proteinExistence type="predicted"/>